<feature type="compositionally biased region" description="Low complexity" evidence="1">
    <location>
        <begin position="135"/>
        <end position="167"/>
    </location>
</feature>
<feature type="region of interest" description="Disordered" evidence="1">
    <location>
        <begin position="229"/>
        <end position="274"/>
    </location>
</feature>
<feature type="region of interest" description="Disordered" evidence="1">
    <location>
        <begin position="1"/>
        <end position="79"/>
    </location>
</feature>
<dbReference type="Proteomes" id="UP000027361">
    <property type="component" value="Unassembled WGS sequence"/>
</dbReference>
<proteinExistence type="predicted"/>
<feature type="region of interest" description="Disordered" evidence="1">
    <location>
        <begin position="183"/>
        <end position="213"/>
    </location>
</feature>
<dbReference type="RefSeq" id="XP_013242395.1">
    <property type="nucleotide sequence ID" value="XM_013386941.1"/>
</dbReference>
<organism evidence="2 3">
    <name type="scientific">Tilletiaria anomala (strain ATCC 24038 / CBS 436.72 / UBC 951)</name>
    <dbReference type="NCBI Taxonomy" id="1037660"/>
    <lineage>
        <taxon>Eukaryota</taxon>
        <taxon>Fungi</taxon>
        <taxon>Dikarya</taxon>
        <taxon>Basidiomycota</taxon>
        <taxon>Ustilaginomycotina</taxon>
        <taxon>Exobasidiomycetes</taxon>
        <taxon>Georgefischeriales</taxon>
        <taxon>Tilletiariaceae</taxon>
        <taxon>Tilletiaria</taxon>
    </lineage>
</organism>
<accession>A0A066VXJ1</accession>
<sequence>MAPSSSLLGKLRGASSKQPRTDPRDPYGYTNGLGYGGFNSPSASSSGGSPMWSSSNGSGSCETYSPRLGGGSGGGDAYPYTLSGALDSPVLGRLDAGSSGVETWALAPPGSAHYIAGSSTSAPGGLNLSASTSCASPGASAAPFRASASSSPVYSGKSGSASGAKASPLLSPDAHLDYASSAAVATSRPGLVSTKSFDSAASGAERATATASGAQTIYANGDGYYDSASAPSTATSVATSHSKSSTSTVNHYPPSAGFNTYDPWSGAMSPRTPR</sequence>
<feature type="region of interest" description="Disordered" evidence="1">
    <location>
        <begin position="126"/>
        <end position="167"/>
    </location>
</feature>
<dbReference type="HOGENOM" id="CLU_1016303_0_0_1"/>
<keyword evidence="3" id="KW-1185">Reference proteome</keyword>
<protein>
    <submittedName>
        <fullName evidence="2">Uncharacterized protein</fullName>
    </submittedName>
</protein>
<feature type="compositionally biased region" description="Low complexity" evidence="1">
    <location>
        <begin position="199"/>
        <end position="213"/>
    </location>
</feature>
<dbReference type="AlphaFoldDB" id="A0A066VXJ1"/>
<dbReference type="GeneID" id="25261638"/>
<feature type="compositionally biased region" description="Low complexity" evidence="1">
    <location>
        <begin position="38"/>
        <end position="60"/>
    </location>
</feature>
<evidence type="ECO:0000313" key="3">
    <source>
        <dbReference type="Proteomes" id="UP000027361"/>
    </source>
</evidence>
<dbReference type="InParanoid" id="A0A066VXJ1"/>
<comment type="caution">
    <text evidence="2">The sequence shown here is derived from an EMBL/GenBank/DDBJ whole genome shotgun (WGS) entry which is preliminary data.</text>
</comment>
<evidence type="ECO:0000313" key="2">
    <source>
        <dbReference type="EMBL" id="KDN43534.1"/>
    </source>
</evidence>
<dbReference type="EMBL" id="JMSN01000060">
    <property type="protein sequence ID" value="KDN43534.1"/>
    <property type="molecule type" value="Genomic_DNA"/>
</dbReference>
<reference evidence="2 3" key="1">
    <citation type="submission" date="2014-05" db="EMBL/GenBank/DDBJ databases">
        <title>Draft genome sequence of a rare smut relative, Tilletiaria anomala UBC 951.</title>
        <authorList>
            <consortium name="DOE Joint Genome Institute"/>
            <person name="Toome M."/>
            <person name="Kuo A."/>
            <person name="Henrissat B."/>
            <person name="Lipzen A."/>
            <person name="Tritt A."/>
            <person name="Yoshinaga Y."/>
            <person name="Zane M."/>
            <person name="Barry K."/>
            <person name="Grigoriev I.V."/>
            <person name="Spatafora J.W."/>
            <person name="Aimea M.C."/>
        </authorList>
    </citation>
    <scope>NUCLEOTIDE SEQUENCE [LARGE SCALE GENOMIC DNA]</scope>
    <source>
        <strain evidence="2 3">UBC 951</strain>
    </source>
</reference>
<name>A0A066VXJ1_TILAU</name>
<feature type="non-terminal residue" evidence="2">
    <location>
        <position position="274"/>
    </location>
</feature>
<gene>
    <name evidence="2" type="ORF">K437DRAFT_151106</name>
</gene>
<evidence type="ECO:0000256" key="1">
    <source>
        <dbReference type="SAM" id="MobiDB-lite"/>
    </source>
</evidence>
<feature type="compositionally biased region" description="Low complexity" evidence="1">
    <location>
        <begin position="229"/>
        <end position="248"/>
    </location>
</feature>